<feature type="transmembrane region" description="Helical" evidence="1">
    <location>
        <begin position="222"/>
        <end position="245"/>
    </location>
</feature>
<evidence type="ECO:0000256" key="1">
    <source>
        <dbReference type="SAM" id="Phobius"/>
    </source>
</evidence>
<reference evidence="2 3" key="1">
    <citation type="submission" date="2023-07" db="EMBL/GenBank/DDBJ databases">
        <title>Genomic Encyclopedia of Type Strains, Phase IV (KMG-IV): sequencing the most valuable type-strain genomes for metagenomic binning, comparative biology and taxonomic classification.</title>
        <authorList>
            <person name="Goeker M."/>
        </authorList>
    </citation>
    <scope>NUCLEOTIDE SEQUENCE [LARGE SCALE GENOMIC DNA]</scope>
    <source>
        <strain evidence="2 3">DSM 16784</strain>
    </source>
</reference>
<dbReference type="RefSeq" id="WP_307408411.1">
    <property type="nucleotide sequence ID" value="NZ_JAUSUR010000004.1"/>
</dbReference>
<keyword evidence="1" id="KW-0472">Membrane</keyword>
<keyword evidence="1" id="KW-1133">Transmembrane helix</keyword>
<proteinExistence type="predicted"/>
<comment type="caution">
    <text evidence="2">The sequence shown here is derived from an EMBL/GenBank/DDBJ whole genome shotgun (WGS) entry which is preliminary data.</text>
</comment>
<accession>A0ABU0E4Y6</accession>
<evidence type="ECO:0000313" key="3">
    <source>
        <dbReference type="Proteomes" id="UP001230220"/>
    </source>
</evidence>
<dbReference type="Proteomes" id="UP001230220">
    <property type="component" value="Unassembled WGS sequence"/>
</dbReference>
<gene>
    <name evidence="2" type="ORF">J2S15_002315</name>
</gene>
<organism evidence="2 3">
    <name type="scientific">Breznakia pachnodae</name>
    <dbReference type="NCBI Taxonomy" id="265178"/>
    <lineage>
        <taxon>Bacteria</taxon>
        <taxon>Bacillati</taxon>
        <taxon>Bacillota</taxon>
        <taxon>Erysipelotrichia</taxon>
        <taxon>Erysipelotrichales</taxon>
        <taxon>Erysipelotrichaceae</taxon>
        <taxon>Breznakia</taxon>
    </lineage>
</organism>
<protein>
    <submittedName>
        <fullName evidence="2">Uncharacterized protein</fullName>
    </submittedName>
</protein>
<keyword evidence="1" id="KW-0812">Transmembrane</keyword>
<evidence type="ECO:0000313" key="2">
    <source>
        <dbReference type="EMBL" id="MDQ0361565.1"/>
    </source>
</evidence>
<name>A0ABU0E4Y6_9FIRM</name>
<dbReference type="EMBL" id="JAUSUR010000004">
    <property type="protein sequence ID" value="MDQ0361565.1"/>
    <property type="molecule type" value="Genomic_DNA"/>
</dbReference>
<keyword evidence="3" id="KW-1185">Reference proteome</keyword>
<sequence length="249" mass="28835">MSKKRKAFKEISEFFEDDASSEIEEMLEEFFDNDSWIYTYITQILQRIKSVNDLKEFFVYLHELPEDESDKSVSISYVQSVISEFETNKRKEKNLEFLTPPEDIDNDNPEIDDASFSEIIDKLFGIQAEQETMGNNVNDLFFSVSDFKSEFSDFHKEAIKSEKYAEDTYQLIHSLSTQKSDNSRPAEYDQVEKVIQIVSNGKKLKGETKEKKIKSILKLNKSFNLTSVVMVVMCFLCLVIVLLLVKGGN</sequence>